<feature type="compositionally biased region" description="Pro residues" evidence="6">
    <location>
        <begin position="1625"/>
        <end position="1634"/>
    </location>
</feature>
<organism evidence="8">
    <name type="scientific">Oryza meridionalis</name>
    <dbReference type="NCBI Taxonomy" id="40149"/>
    <lineage>
        <taxon>Eukaryota</taxon>
        <taxon>Viridiplantae</taxon>
        <taxon>Streptophyta</taxon>
        <taxon>Embryophyta</taxon>
        <taxon>Tracheophyta</taxon>
        <taxon>Spermatophyta</taxon>
        <taxon>Magnoliopsida</taxon>
        <taxon>Liliopsida</taxon>
        <taxon>Poales</taxon>
        <taxon>Poaceae</taxon>
        <taxon>BOP clade</taxon>
        <taxon>Oryzoideae</taxon>
        <taxon>Oryzeae</taxon>
        <taxon>Oryzinae</taxon>
        <taxon>Oryza</taxon>
    </lineage>
</organism>
<feature type="region of interest" description="Disordered" evidence="6">
    <location>
        <begin position="1744"/>
        <end position="1777"/>
    </location>
</feature>
<dbReference type="PANTHER" id="PTHR23185">
    <property type="entry name" value="PROTEIN VIRILIZER HOMOLOG"/>
    <property type="match status" value="1"/>
</dbReference>
<feature type="compositionally biased region" description="Polar residues" evidence="6">
    <location>
        <begin position="1465"/>
        <end position="1481"/>
    </location>
</feature>
<keyword evidence="3" id="KW-0507">mRNA processing</keyword>
<evidence type="ECO:0000256" key="3">
    <source>
        <dbReference type="ARBA" id="ARBA00022664"/>
    </source>
</evidence>
<protein>
    <recommendedName>
        <fullName evidence="7">Virilizer N-terminal domain-containing protein</fullName>
    </recommendedName>
</protein>
<comment type="similarity">
    <text evidence="2">Belongs to the vir family.</text>
</comment>
<evidence type="ECO:0000256" key="5">
    <source>
        <dbReference type="ARBA" id="ARBA00023242"/>
    </source>
</evidence>
<feature type="region of interest" description="Disordered" evidence="6">
    <location>
        <begin position="1592"/>
        <end position="1645"/>
    </location>
</feature>
<evidence type="ECO:0000256" key="6">
    <source>
        <dbReference type="SAM" id="MobiDB-lite"/>
    </source>
</evidence>
<evidence type="ECO:0000256" key="4">
    <source>
        <dbReference type="ARBA" id="ARBA00023187"/>
    </source>
</evidence>
<feature type="region of interest" description="Disordered" evidence="6">
    <location>
        <begin position="1455"/>
        <end position="1497"/>
    </location>
</feature>
<dbReference type="EnsemblPlants" id="OMERI03G20810.3">
    <property type="protein sequence ID" value="OMERI03G20810.3"/>
    <property type="gene ID" value="OMERI03G20810"/>
</dbReference>
<evidence type="ECO:0000313" key="8">
    <source>
        <dbReference type="EnsemblPlants" id="OMERI03G20810.3"/>
    </source>
</evidence>
<dbReference type="InterPro" id="IPR031801">
    <property type="entry name" value="VIR_N"/>
</dbReference>
<dbReference type="GO" id="GO:0005634">
    <property type="term" value="C:nucleus"/>
    <property type="evidence" value="ECO:0007669"/>
    <property type="project" value="UniProtKB-SubCell"/>
</dbReference>
<keyword evidence="9" id="KW-1185">Reference proteome</keyword>
<keyword evidence="4" id="KW-0508">mRNA splicing</keyword>
<feature type="region of interest" description="Disordered" evidence="6">
    <location>
        <begin position="1349"/>
        <end position="1410"/>
    </location>
</feature>
<evidence type="ECO:0000313" key="9">
    <source>
        <dbReference type="Proteomes" id="UP000008021"/>
    </source>
</evidence>
<reference evidence="8" key="2">
    <citation type="submission" date="2018-05" db="EMBL/GenBank/DDBJ databases">
        <title>OmerRS3 (Oryza meridionalis Reference Sequence Version 3).</title>
        <authorList>
            <person name="Zhang J."/>
            <person name="Kudrna D."/>
            <person name="Lee S."/>
            <person name="Talag J."/>
            <person name="Welchert J."/>
            <person name="Wing R.A."/>
        </authorList>
    </citation>
    <scope>NUCLEOTIDE SEQUENCE [LARGE SCALE GENOMIC DNA]</scope>
    <source>
        <strain evidence="8">cv. OR44</strain>
    </source>
</reference>
<dbReference type="InterPro" id="IPR026736">
    <property type="entry name" value="Virilizer"/>
</dbReference>
<feature type="compositionally biased region" description="Polar residues" evidence="6">
    <location>
        <begin position="1635"/>
        <end position="1645"/>
    </location>
</feature>
<sequence length="1968" mass="216286">MGRPEPVVLFAQTILHSQLDEYVDEVLFSEPVVITACEFLEQNASPSTPNISLVGATSPPSFALEVFVHCDGESRFRRLCQPFLYSHSSSNVLEVEAIVTNHLVLRGTYRSLTLVIYGNTAEDLGQFNIELDLDHSLANVVSSPSEGKLEDLPPALHSSKFTFEESLSSLKPLSLQATELDLSIEVKKILLLALTMYQIPNVENLIPNLQSAVISAVFKYMPASTNCMSRNWNRDPANCFAEDNVDSQGTSNTLLMEASNELFDIWKNVNSIVDNITFDDNGLAFRLEELPSTKHLFTLFDSCFPYYRNCSLLDLECPFQSAVVNIVSNLPSEELSSDGVNFLSSASIELAELLKMINMCVPIEDPSPVLTARRICKFGHLEGLLSYNLTIGLITSSKYSFLQFDADPYMLSLIQERGFFPLSAALLSSPVLRLASGPAAEILMEIASSIEALVLSLLFCRSGLSFLLGQPEATELILLSLQDREDMSKTECMTLRQAFVLLSKGFFCRPQEVAMITELHLKVGSAANRLLAVPPNSDELLWAVSVLLSSLSSYNDLDSVTTKNGGSPLGHAIFHSTAEILEVLVADSTASSLKSWIGFAIDLHKALHSSSPGSNRKDAPTRLLEWIDAGVVYKRNGAVGLLRYSAILASGGDAHLSSGNVLVSDSMDVENVVADPNNTDGQVIDNLLGKLVADKYFDGVALCSTSVVQLTTAFRILAFISEEKAVASSLFEEGAINVIYVVLMNCKSMLERLSNSYDYLVDEGAELSSTTELLLDRTHEQTLVDLMIPSLVLLINLLHILNETKEQYRNKKLLTALLQLHREVSPRLAACAADLSFMFPSFAVSFGVVCHLVTSAIACWPLYNWAPGLFHCLLENVEATNAAVPLGPKDACSLLCLLGDLFPDEGIWLWKVEVPSLTAIRSLSTGTVLGCQVEKHMNWYLHPEHVSILLVRLMPQLDRLACVIDNFATSALTVIQDMLRIFIVRIASEKIECAVVLLRPIFIWLNNKVDETSLSEREIFKVHQLLQFIAKLSEHPNGKALLCKMGVARILRKLLQECSSMCYMEDNMISDKGVYSNDLLMLRWKIPLLRSIASIFSSRPSSKEPTTVEELWNENACVEECSSIMYHLLMLCQVLPVGRDMFACSLAFKEVASSYSCRGAVTSIFSQIQTSNIDEPQKSESETCHDTSKVDNWCGFFPLLKCWKRLLQYICANRPTDYLVEIVYALTLGAIALSQSGENLEGTIILRRLFGHPSVPSSSEASDETFQEKICQGFDNWSPYVGKPLLHQVRSSVRLLCSIIENSGPFTDSAFGDFAEPFGCQVSDFSKRMVWELPDCSIDKQLIPSQSARRKLALGDSASRRVRDNQTHEPSGQFSRGLNTPSASIGHTRRDTFRQRKPNTSRPPSMHVDDYVARERNIEGASSASNIVSSTPRGALSGRPPSIHVDEFMARQRERQNPVLAPSGDATQVRSKATLDDNVSTKPEKPRQPKADLDDDQEINIIFDEESGSDDKLPFPQPDDSLQSPPVIIGENSPGPVVDETENQQNGINLFSEKVMFPDHADESPFISPTTGSKVIPGYSTHAAQATLRQLPPNMHRKRSPHKLAESSVSSGSHGHDRTLYNNQPPLPPMPPPVSSTSLQNPDSIQRQPSSYIARDGPPPFPPSYLMQSFDACMPSFVGHQVQTENVLPSTGDSSSNALPSVDAKFLWSTLPVNRIPMEHLSSGSSTRPVSPLPLRPVLATQHAAMNSGPPGSLYNQGGSGVLQPSPPASLINDATLGTNPASGGALASNSLPSLASQFIIGRPSTPPFFGTPLQIQLSSGLAQSVSNPQPSLSSMQPRAPPPPPQQPHPSQTFQGSLQLPQEQPMPYPLNAIQPQVPLQFLNQLHVPQLQFYHQTQQESVLQPIGHVSEQPIGQSAQQQTDSGMNLNHFFSSPEAIQSLLSDRDKLCKLLEQNPKLMQMLQDRIGQL</sequence>
<accession>A0A0E0D2P5</accession>
<dbReference type="Pfam" id="PF15912">
    <property type="entry name" value="VIR_N"/>
    <property type="match status" value="1"/>
</dbReference>
<proteinExistence type="inferred from homology"/>
<dbReference type="GO" id="GO:0036396">
    <property type="term" value="C:RNA N6-methyladenosine methyltransferase complex"/>
    <property type="evidence" value="ECO:0007669"/>
    <property type="project" value="TreeGrafter"/>
</dbReference>
<dbReference type="Gramene" id="OMERI03G20810.3">
    <property type="protein sequence ID" value="OMERI03G20810.3"/>
    <property type="gene ID" value="OMERI03G20810"/>
</dbReference>
<feature type="compositionally biased region" description="Polar residues" evidence="6">
    <location>
        <begin position="1368"/>
        <end position="1385"/>
    </location>
</feature>
<dbReference type="PANTHER" id="PTHR23185:SF0">
    <property type="entry name" value="PROTEIN VIRILIZER HOMOLOG"/>
    <property type="match status" value="1"/>
</dbReference>
<evidence type="ECO:0000256" key="1">
    <source>
        <dbReference type="ARBA" id="ARBA00004123"/>
    </source>
</evidence>
<feature type="domain" description="Virilizer N-terminal" evidence="7">
    <location>
        <begin position="8"/>
        <end position="121"/>
    </location>
</feature>
<name>A0A0E0D2P5_9ORYZ</name>
<feature type="compositionally biased region" description="Polar residues" evidence="6">
    <location>
        <begin position="1821"/>
        <end position="1836"/>
    </location>
</feature>
<dbReference type="HOGENOM" id="CLU_001542_0_0_1"/>
<comment type="subcellular location">
    <subcellularLocation>
        <location evidence="1">Nucleus</location>
    </subcellularLocation>
</comment>
<evidence type="ECO:0000256" key="2">
    <source>
        <dbReference type="ARBA" id="ARBA00008371"/>
    </source>
</evidence>
<evidence type="ECO:0000259" key="7">
    <source>
        <dbReference type="Pfam" id="PF15912"/>
    </source>
</evidence>
<dbReference type="GO" id="GO:0003723">
    <property type="term" value="F:RNA binding"/>
    <property type="evidence" value="ECO:0007669"/>
    <property type="project" value="TreeGrafter"/>
</dbReference>
<feature type="compositionally biased region" description="Polar residues" evidence="6">
    <location>
        <begin position="1422"/>
        <end position="1432"/>
    </location>
</feature>
<feature type="region of interest" description="Disordered" evidence="6">
    <location>
        <begin position="1821"/>
        <end position="1864"/>
    </location>
</feature>
<dbReference type="GO" id="GO:0008380">
    <property type="term" value="P:RNA splicing"/>
    <property type="evidence" value="ECO:0007669"/>
    <property type="project" value="UniProtKB-KW"/>
</dbReference>
<feature type="compositionally biased region" description="Basic and acidic residues" evidence="6">
    <location>
        <begin position="1482"/>
        <end position="1492"/>
    </location>
</feature>
<feature type="region of interest" description="Disordered" evidence="6">
    <location>
        <begin position="1422"/>
        <end position="1442"/>
    </location>
</feature>
<reference evidence="8" key="1">
    <citation type="submission" date="2015-04" db="UniProtKB">
        <authorList>
            <consortium name="EnsemblPlants"/>
        </authorList>
    </citation>
    <scope>IDENTIFICATION</scope>
</reference>
<dbReference type="Proteomes" id="UP000008021">
    <property type="component" value="Chromosome 3"/>
</dbReference>
<dbReference type="GO" id="GO:0006397">
    <property type="term" value="P:mRNA processing"/>
    <property type="evidence" value="ECO:0007669"/>
    <property type="project" value="UniProtKB-KW"/>
</dbReference>
<feature type="compositionally biased region" description="Basic and acidic residues" evidence="6">
    <location>
        <begin position="1358"/>
        <end position="1367"/>
    </location>
</feature>
<keyword evidence="5" id="KW-0539">Nucleus</keyword>
<feature type="compositionally biased region" description="Pro residues" evidence="6">
    <location>
        <begin position="1839"/>
        <end position="1848"/>
    </location>
</feature>